<dbReference type="InterPro" id="IPR002372">
    <property type="entry name" value="PQQ_rpt_dom"/>
</dbReference>
<sequence>MKNITHNSVKRCIGILCLIATTVIQSCKTERLDGGNFVEPTDKSVVAFSLKKPDNTTFRSSDISTTIGADTIKVYVPGQTDLTKLIPDISIRAHAITPANETVQNFTKPVKYVVKAEDGSTKTYTVVVKLSPLKNIVFAGSNNKVFYAIDAIDGQKIWSYSDQKNFCYSSPIYYNNTVYAAADNTLYAFDAASGKVNWTFDTGNKIKAAPAYDNGVVYFGSYDHHFRGLDAVTGAVKLDITEPDDLNTTASIVNGIAYISSSTGSVYAINLSKATSTRIFKTGGAVAGSSPTVANNVLYIGSDDNNMYALSSGSGQLKWKLGTDGISAGFTHPFVTGGVVYFGTAQSMDTTSTALGSMYAVDANTGSVIWKALEHKGFYSSPIVSGNSVYATCFDSYMYALNAKNGSVLWKSLIYPNSNTTSTLAEGYVFVGGGTGNLYALNANTGATKWTFPMPGNTFTSAPCIIGSTGLVYGRQTN</sequence>
<evidence type="ECO:0000313" key="3">
    <source>
        <dbReference type="Proteomes" id="UP001216139"/>
    </source>
</evidence>
<gene>
    <name evidence="2" type="ORF">PQO05_19665</name>
</gene>
<dbReference type="PANTHER" id="PTHR34512:SF30">
    <property type="entry name" value="OUTER MEMBRANE PROTEIN ASSEMBLY FACTOR BAMB"/>
    <property type="match status" value="1"/>
</dbReference>
<evidence type="ECO:0000313" key="2">
    <source>
        <dbReference type="EMBL" id="WCT10958.1"/>
    </source>
</evidence>
<reference evidence="2 3" key="1">
    <citation type="submission" date="2023-02" db="EMBL/GenBank/DDBJ databases">
        <title>Genome sequence of Mucilaginibacter jinjuensis strain KACC 16571.</title>
        <authorList>
            <person name="Kim S."/>
            <person name="Heo J."/>
            <person name="Kwon S.-W."/>
        </authorList>
    </citation>
    <scope>NUCLEOTIDE SEQUENCE [LARGE SCALE GENOMIC DNA]</scope>
    <source>
        <strain evidence="2 3">KACC 16571</strain>
    </source>
</reference>
<accession>A0ABY7T590</accession>
<dbReference type="Gene3D" id="2.60.40.2340">
    <property type="match status" value="1"/>
</dbReference>
<dbReference type="Gene3D" id="2.40.128.630">
    <property type="match status" value="2"/>
</dbReference>
<dbReference type="InterPro" id="IPR018391">
    <property type="entry name" value="PQQ_b-propeller_rpt"/>
</dbReference>
<dbReference type="RefSeq" id="WP_273629147.1">
    <property type="nucleotide sequence ID" value="NZ_CP117167.1"/>
</dbReference>
<dbReference type="Pfam" id="PF13360">
    <property type="entry name" value="PQQ_2"/>
    <property type="match status" value="2"/>
</dbReference>
<dbReference type="PROSITE" id="PS51257">
    <property type="entry name" value="PROKAR_LIPOPROTEIN"/>
    <property type="match status" value="1"/>
</dbReference>
<dbReference type="Gene3D" id="2.40.10.480">
    <property type="match status" value="2"/>
</dbReference>
<name>A0ABY7T590_9SPHI</name>
<evidence type="ECO:0000259" key="1">
    <source>
        <dbReference type="Pfam" id="PF13360"/>
    </source>
</evidence>
<organism evidence="2 3">
    <name type="scientific">Mucilaginibacter jinjuensis</name>
    <dbReference type="NCBI Taxonomy" id="1176721"/>
    <lineage>
        <taxon>Bacteria</taxon>
        <taxon>Pseudomonadati</taxon>
        <taxon>Bacteroidota</taxon>
        <taxon>Sphingobacteriia</taxon>
        <taxon>Sphingobacteriales</taxon>
        <taxon>Sphingobacteriaceae</taxon>
        <taxon>Mucilaginibacter</taxon>
    </lineage>
</organism>
<dbReference type="SMART" id="SM00564">
    <property type="entry name" value="PQQ"/>
    <property type="match status" value="8"/>
</dbReference>
<protein>
    <submittedName>
        <fullName evidence="2">PQQ-binding-like beta-propeller repeat protein</fullName>
    </submittedName>
</protein>
<keyword evidence="3" id="KW-1185">Reference proteome</keyword>
<feature type="domain" description="Pyrrolo-quinoline quinone repeat" evidence="1">
    <location>
        <begin position="329"/>
        <end position="456"/>
    </location>
</feature>
<feature type="domain" description="Pyrrolo-quinoline quinone repeat" evidence="1">
    <location>
        <begin position="144"/>
        <end position="271"/>
    </location>
</feature>
<dbReference type="PANTHER" id="PTHR34512">
    <property type="entry name" value="CELL SURFACE PROTEIN"/>
    <property type="match status" value="1"/>
</dbReference>
<proteinExistence type="predicted"/>
<dbReference type="Proteomes" id="UP001216139">
    <property type="component" value="Chromosome"/>
</dbReference>
<dbReference type="SUPFAM" id="SSF50969">
    <property type="entry name" value="YVTN repeat-like/Quinoprotein amine dehydrogenase"/>
    <property type="match status" value="1"/>
</dbReference>
<dbReference type="EMBL" id="CP117167">
    <property type="protein sequence ID" value="WCT10958.1"/>
    <property type="molecule type" value="Genomic_DNA"/>
</dbReference>
<dbReference type="InterPro" id="IPR011044">
    <property type="entry name" value="Quino_amine_DH_bsu"/>
</dbReference>